<organism evidence="3 4">
    <name type="scientific">Oceanidesulfovibrio indonesiensis</name>
    <dbReference type="NCBI Taxonomy" id="54767"/>
    <lineage>
        <taxon>Bacteria</taxon>
        <taxon>Pseudomonadati</taxon>
        <taxon>Thermodesulfobacteriota</taxon>
        <taxon>Desulfovibrionia</taxon>
        <taxon>Desulfovibrionales</taxon>
        <taxon>Desulfovibrionaceae</taxon>
        <taxon>Oceanidesulfovibrio</taxon>
    </lineage>
</organism>
<feature type="region of interest" description="Disordered" evidence="1">
    <location>
        <begin position="316"/>
        <end position="398"/>
    </location>
</feature>
<keyword evidence="4" id="KW-1185">Reference proteome</keyword>
<gene>
    <name evidence="3" type="ORF">DPQ33_00730</name>
</gene>
<sequence length="662" mass="71290">MQILPDFSNRADQALSALEGASSSYQSNQYSTSQSFGDLMNSLASGNSRSHSWEKSLSNSVRSVADHYTDSAAASSTAQDLDGDAAGLLVREEDFADLRDELRKYGLSEDDIAALEEKVSSPEGITWRELMNKVTSLATQSSGKTESLDVETKRLLTGFLDRLGFSQGEVKDIVADLDEDKLDVAWQKISAKVASLSPDKTITVSQDELRALAKAFNVPGTSDTALTAFFAGGGKLTLNVAGLQNLLLMLKQASAGPGQQALKDAKESLKSIQEKLQDAIGKAMERAERDELASNRETKTASQSKVLIKKAAEEHYGEAANRVSRPDGKESQSADSRHLFKEPVHEKAGDAPQQDNAKNVIGKAGSGKDTHGDKNAAAQDNGKGNAGSQVQEAKAAGAAADGDELAAAKKTADAATTRFSRERAEAAQAVQGKSQNAHSGNSDGKSSGGDSNARADSSWAAFWNKVARGEAASEKSSEFFSVVDRSQAEARASATAERTAQAFRREGSLPRETMRNLEQAFMRNLGEGQRQLTLRLDPPQMGRVAVLLTVKNNEVSATLRTEKHETGQMLAEQLQQLRHSLEQQGLKVQKLDVQTQLNNSNHQSWMGMDGHNMAREHSTRQQTLNAWKQMRGANDSETALAHDVQHGSVQEQISQGGIHLIA</sequence>
<dbReference type="AlphaFoldDB" id="A0A7M3MJ41"/>
<feature type="domain" description="Flagellar hook-length control protein-like C-terminal" evidence="2">
    <location>
        <begin position="523"/>
        <end position="599"/>
    </location>
</feature>
<feature type="compositionally biased region" description="Basic and acidic residues" evidence="1">
    <location>
        <begin position="287"/>
        <end position="299"/>
    </location>
</feature>
<feature type="region of interest" description="Disordered" evidence="1">
    <location>
        <begin position="287"/>
        <end position="306"/>
    </location>
</feature>
<evidence type="ECO:0000313" key="4">
    <source>
        <dbReference type="Proteomes" id="UP000448292"/>
    </source>
</evidence>
<evidence type="ECO:0000313" key="3">
    <source>
        <dbReference type="EMBL" id="TVM19795.1"/>
    </source>
</evidence>
<dbReference type="RefSeq" id="WP_144301257.1">
    <property type="nucleotide sequence ID" value="NZ_QMIE01000001.1"/>
</dbReference>
<dbReference type="CDD" id="cd17470">
    <property type="entry name" value="T3SS_Flik_C"/>
    <property type="match status" value="1"/>
</dbReference>
<evidence type="ECO:0000259" key="2">
    <source>
        <dbReference type="Pfam" id="PF02120"/>
    </source>
</evidence>
<reference evidence="3 4" key="1">
    <citation type="submission" date="2018-06" db="EMBL/GenBank/DDBJ databases">
        <title>Complete genome of Desulfovibrio indonesiensis P37SLT.</title>
        <authorList>
            <person name="Crispim J.S."/>
            <person name="Vidigal P.M.P."/>
            <person name="Silva L.C.F."/>
            <person name="Laguardia C.N."/>
            <person name="Araujo L.C."/>
            <person name="Dias R.S."/>
            <person name="Sousa M.P."/>
            <person name="Paula S.O."/>
            <person name="Silva C."/>
        </authorList>
    </citation>
    <scope>NUCLEOTIDE SEQUENCE [LARGE SCALE GENOMIC DNA]</scope>
    <source>
        <strain evidence="3 4">P37SLT</strain>
    </source>
</reference>
<accession>A0A7M3MJ41</accession>
<evidence type="ECO:0000256" key="1">
    <source>
        <dbReference type="SAM" id="MobiDB-lite"/>
    </source>
</evidence>
<dbReference type="EMBL" id="QMIE01000001">
    <property type="protein sequence ID" value="TVM19795.1"/>
    <property type="molecule type" value="Genomic_DNA"/>
</dbReference>
<comment type="caution">
    <text evidence="3">The sequence shown here is derived from an EMBL/GenBank/DDBJ whole genome shotgun (WGS) entry which is preliminary data.</text>
</comment>
<dbReference type="InterPro" id="IPR038610">
    <property type="entry name" value="FliK-like_C_sf"/>
</dbReference>
<name>A0A7M3MJ41_9BACT</name>
<dbReference type="OrthoDB" id="5468982at2"/>
<feature type="compositionally biased region" description="Low complexity" evidence="1">
    <location>
        <begin position="439"/>
        <end position="452"/>
    </location>
</feature>
<proteinExistence type="predicted"/>
<dbReference type="Pfam" id="PF02120">
    <property type="entry name" value="Flg_hook"/>
    <property type="match status" value="1"/>
</dbReference>
<dbReference type="InterPro" id="IPR021136">
    <property type="entry name" value="Flagellar_hook_control-like_C"/>
</dbReference>
<dbReference type="Proteomes" id="UP000448292">
    <property type="component" value="Unassembled WGS sequence"/>
</dbReference>
<feature type="compositionally biased region" description="Basic and acidic residues" evidence="1">
    <location>
        <begin position="324"/>
        <end position="349"/>
    </location>
</feature>
<feature type="region of interest" description="Disordered" evidence="1">
    <location>
        <begin position="418"/>
        <end position="455"/>
    </location>
</feature>
<protein>
    <recommendedName>
        <fullName evidence="2">Flagellar hook-length control protein-like C-terminal domain-containing protein</fullName>
    </recommendedName>
</protein>
<dbReference type="Gene3D" id="3.30.750.140">
    <property type="match status" value="1"/>
</dbReference>